<feature type="transmembrane region" description="Helical" evidence="2">
    <location>
        <begin position="196"/>
        <end position="217"/>
    </location>
</feature>
<feature type="region of interest" description="Disordered" evidence="1">
    <location>
        <begin position="297"/>
        <end position="369"/>
    </location>
</feature>
<keyword evidence="2" id="KW-0472">Membrane</keyword>
<evidence type="ECO:0000256" key="2">
    <source>
        <dbReference type="SAM" id="Phobius"/>
    </source>
</evidence>
<dbReference type="InterPro" id="IPR040115">
    <property type="entry name" value="Lnp"/>
</dbReference>
<sequence>MRPRCLRREDGAAGLLRHYAARVACRVGPAATSACIGPGVCWKRGRAAPRYGSARWVRAMGPTSPRGLSHAEVVAGRRALASARWSLATRAADTADTDIATAWSSGPRRGSTPAPASAVSRDASETDIDPETDKRARLRPDDDTANTSPLTMPLFSWWRASKEEKDDFEAILAAIDVQVKQTEQQIVAIDTRERQVLYAWFYYSVPTYLLFLLTYLLVLRSPHDAWDRWLAKAAPLIGVPLLIEGGRRLIRRYFAVRRGKLHAVLKRHRASQREKIEELKRKTAYYKTKGLIERYDATASPSRPLVPRPGMAPGSSGPPAQTAFGHDLAAGGAGAPSMAPSSAPPSGARPSSGPSASARPLPPLQMNST</sequence>
<dbReference type="AlphaFoldDB" id="A0A4P9WSM7"/>
<gene>
    <name evidence="3" type="ORF">CAUPRSCDRAFT_12045</name>
</gene>
<keyword evidence="2" id="KW-0812">Transmembrane</keyword>
<organism evidence="3 4">
    <name type="scientific">Caulochytrium protostelioides</name>
    <dbReference type="NCBI Taxonomy" id="1555241"/>
    <lineage>
        <taxon>Eukaryota</taxon>
        <taxon>Fungi</taxon>
        <taxon>Fungi incertae sedis</taxon>
        <taxon>Chytridiomycota</taxon>
        <taxon>Chytridiomycota incertae sedis</taxon>
        <taxon>Chytridiomycetes</taxon>
        <taxon>Caulochytriales</taxon>
        <taxon>Caulochytriaceae</taxon>
        <taxon>Caulochytrium</taxon>
    </lineage>
</organism>
<dbReference type="GO" id="GO:0071782">
    <property type="term" value="C:endoplasmic reticulum tubular network"/>
    <property type="evidence" value="ECO:0007669"/>
    <property type="project" value="TreeGrafter"/>
</dbReference>
<protein>
    <submittedName>
        <fullName evidence="3">Uncharacterized protein</fullName>
    </submittedName>
</protein>
<feature type="compositionally biased region" description="Low complexity" evidence="1">
    <location>
        <begin position="335"/>
        <end position="359"/>
    </location>
</feature>
<feature type="transmembrane region" description="Helical" evidence="2">
    <location>
        <begin position="229"/>
        <end position="250"/>
    </location>
</feature>
<evidence type="ECO:0000256" key="1">
    <source>
        <dbReference type="SAM" id="MobiDB-lite"/>
    </source>
</evidence>
<feature type="compositionally biased region" description="Low complexity" evidence="1">
    <location>
        <begin position="308"/>
        <end position="320"/>
    </location>
</feature>
<dbReference type="Proteomes" id="UP000268535">
    <property type="component" value="Unassembled WGS sequence"/>
</dbReference>
<reference evidence="4" key="1">
    <citation type="journal article" date="2018" name="Nat. Microbiol.">
        <title>Leveraging single-cell genomics to expand the fungal tree of life.</title>
        <authorList>
            <person name="Ahrendt S.R."/>
            <person name="Quandt C.A."/>
            <person name="Ciobanu D."/>
            <person name="Clum A."/>
            <person name="Salamov A."/>
            <person name="Andreopoulos B."/>
            <person name="Cheng J.F."/>
            <person name="Woyke T."/>
            <person name="Pelin A."/>
            <person name="Henrissat B."/>
            <person name="Reynolds N.K."/>
            <person name="Benny G.L."/>
            <person name="Smith M.E."/>
            <person name="James T.Y."/>
            <person name="Grigoriev I.V."/>
        </authorList>
    </citation>
    <scope>NUCLEOTIDE SEQUENCE [LARGE SCALE GENOMIC DNA]</scope>
    <source>
        <strain evidence="4">ATCC 52028</strain>
    </source>
</reference>
<feature type="region of interest" description="Disordered" evidence="1">
    <location>
        <begin position="98"/>
        <end position="147"/>
    </location>
</feature>
<feature type="compositionally biased region" description="Basic and acidic residues" evidence="1">
    <location>
        <begin position="131"/>
        <end position="142"/>
    </location>
</feature>
<dbReference type="PANTHER" id="PTHR22166:SF12">
    <property type="entry name" value="ENDOPLASMIC RETICULUM JUNCTION FORMATION PROTEIN LUNAPARK"/>
    <property type="match status" value="1"/>
</dbReference>
<dbReference type="EMBL" id="ML010153">
    <property type="protein sequence ID" value="RKO96261.1"/>
    <property type="molecule type" value="Genomic_DNA"/>
</dbReference>
<dbReference type="GO" id="GO:0071786">
    <property type="term" value="P:endoplasmic reticulum tubular network organization"/>
    <property type="evidence" value="ECO:0007669"/>
    <property type="project" value="InterPro"/>
</dbReference>
<keyword evidence="2" id="KW-1133">Transmembrane helix</keyword>
<dbReference type="PANTHER" id="PTHR22166">
    <property type="entry name" value="ENDOPLASMIC RETICULUM JUNCTION FORMATION PROTEIN LUNAPARK"/>
    <property type="match status" value="1"/>
</dbReference>
<accession>A0A4P9WSM7</accession>
<feature type="non-terminal residue" evidence="3">
    <location>
        <position position="369"/>
    </location>
</feature>
<proteinExistence type="predicted"/>
<name>A0A4P9WSM7_9FUNG</name>
<evidence type="ECO:0000313" key="4">
    <source>
        <dbReference type="Proteomes" id="UP000268535"/>
    </source>
</evidence>
<evidence type="ECO:0000313" key="3">
    <source>
        <dbReference type="EMBL" id="RKO96261.1"/>
    </source>
</evidence>